<comment type="caution">
    <text evidence="1">The sequence shown here is derived from an EMBL/GenBank/DDBJ whole genome shotgun (WGS) entry which is preliminary data.</text>
</comment>
<sequence length="107" mass="11871">MRARCRVKEDMYSGKSHDYDDKLSQLVFSALAIFGYSRMLDHARRLLFRAITCQLRALLEIARGYPNSGGAPHMVAAAWPGAPRWRAQRSPDNQVRIPVIGGGVSAA</sequence>
<evidence type="ECO:0000313" key="1">
    <source>
        <dbReference type="EMBL" id="KAJ1163382.1"/>
    </source>
</evidence>
<keyword evidence="2" id="KW-1185">Reference proteome</keyword>
<evidence type="ECO:0000313" key="2">
    <source>
        <dbReference type="Proteomes" id="UP001066276"/>
    </source>
</evidence>
<gene>
    <name evidence="1" type="ORF">NDU88_003840</name>
</gene>
<name>A0AAV7SH59_PLEWA</name>
<dbReference type="EMBL" id="JANPWB010000008">
    <property type="protein sequence ID" value="KAJ1163382.1"/>
    <property type="molecule type" value="Genomic_DNA"/>
</dbReference>
<reference evidence="1" key="1">
    <citation type="journal article" date="2022" name="bioRxiv">
        <title>Sequencing and chromosome-scale assembly of the giantPleurodeles waltlgenome.</title>
        <authorList>
            <person name="Brown T."/>
            <person name="Elewa A."/>
            <person name="Iarovenko S."/>
            <person name="Subramanian E."/>
            <person name="Araus A.J."/>
            <person name="Petzold A."/>
            <person name="Susuki M."/>
            <person name="Suzuki K.-i.T."/>
            <person name="Hayashi T."/>
            <person name="Toyoda A."/>
            <person name="Oliveira C."/>
            <person name="Osipova E."/>
            <person name="Leigh N.D."/>
            <person name="Simon A."/>
            <person name="Yun M.H."/>
        </authorList>
    </citation>
    <scope>NUCLEOTIDE SEQUENCE</scope>
    <source>
        <strain evidence="1">20211129_DDA</strain>
        <tissue evidence="1">Liver</tissue>
    </source>
</reference>
<dbReference type="AlphaFoldDB" id="A0AAV7SH59"/>
<proteinExistence type="predicted"/>
<organism evidence="1 2">
    <name type="scientific">Pleurodeles waltl</name>
    <name type="common">Iberian ribbed newt</name>
    <dbReference type="NCBI Taxonomy" id="8319"/>
    <lineage>
        <taxon>Eukaryota</taxon>
        <taxon>Metazoa</taxon>
        <taxon>Chordata</taxon>
        <taxon>Craniata</taxon>
        <taxon>Vertebrata</taxon>
        <taxon>Euteleostomi</taxon>
        <taxon>Amphibia</taxon>
        <taxon>Batrachia</taxon>
        <taxon>Caudata</taxon>
        <taxon>Salamandroidea</taxon>
        <taxon>Salamandridae</taxon>
        <taxon>Pleurodelinae</taxon>
        <taxon>Pleurodeles</taxon>
    </lineage>
</organism>
<protein>
    <submittedName>
        <fullName evidence="1">Uncharacterized protein</fullName>
    </submittedName>
</protein>
<dbReference type="Proteomes" id="UP001066276">
    <property type="component" value="Chromosome 4_2"/>
</dbReference>
<accession>A0AAV7SH59</accession>